<evidence type="ECO:0000313" key="3">
    <source>
        <dbReference type="Proteomes" id="UP000274097"/>
    </source>
</evidence>
<gene>
    <name evidence="2" type="ORF">EBE87_27650</name>
</gene>
<evidence type="ECO:0000313" key="2">
    <source>
        <dbReference type="EMBL" id="RMI14601.1"/>
    </source>
</evidence>
<dbReference type="PIRSF" id="PIRSF009320">
    <property type="entry name" value="Nuc_binding_HP_1000"/>
    <property type="match status" value="1"/>
</dbReference>
<dbReference type="InterPro" id="IPR050678">
    <property type="entry name" value="DNA_Partitioning_ATPase"/>
</dbReference>
<feature type="domain" description="CobQ/CobB/MinD/ParA nucleotide binding" evidence="1">
    <location>
        <begin position="30"/>
        <end position="179"/>
    </location>
</feature>
<name>A0ABX9VB96_9PROT</name>
<dbReference type="Proteomes" id="UP000274097">
    <property type="component" value="Unassembled WGS sequence"/>
</dbReference>
<dbReference type="InterPro" id="IPR027417">
    <property type="entry name" value="P-loop_NTPase"/>
</dbReference>
<dbReference type="EMBL" id="RFLX01000099">
    <property type="protein sequence ID" value="RMI14601.1"/>
    <property type="molecule type" value="Genomic_DNA"/>
</dbReference>
<evidence type="ECO:0000259" key="1">
    <source>
        <dbReference type="Pfam" id="PF01656"/>
    </source>
</evidence>
<accession>A0ABX9VB96</accession>
<dbReference type="InterPro" id="IPR002586">
    <property type="entry name" value="CobQ/CobB/MinD/ParA_Nub-bd_dom"/>
</dbReference>
<keyword evidence="3" id="KW-1185">Reference proteome</keyword>
<sequence>MMTKNTQSTVRKRASRPGPLHCERTAKWLVISTAKGGSGKSTTARNLAVAAAHDGLRVLLIDTDAQQAVARWAARRPEQAPPLTCEAIALAEIESHWSRLDAWDADIVIVDTPPGVESSPGQMQALLRKADLVLVPVQPSDDDIESAAPWMELLTRLDVPAHFLLNRVRRGSKSLDEAKLGLLETGGRLAPIEVRDLEDIRRSARAGIGVMELRAGNGADDYRSVWAFARSELGMRT</sequence>
<dbReference type="PANTHER" id="PTHR13696:SF96">
    <property type="entry name" value="COBQ_COBB_MIND_PARA NUCLEOTIDE BINDING DOMAIN-CONTAINING PROTEIN"/>
    <property type="match status" value="1"/>
</dbReference>
<dbReference type="PANTHER" id="PTHR13696">
    <property type="entry name" value="P-LOOP CONTAINING NUCLEOSIDE TRIPHOSPHATE HYDROLASE"/>
    <property type="match status" value="1"/>
</dbReference>
<dbReference type="Pfam" id="PF01656">
    <property type="entry name" value="CbiA"/>
    <property type="match status" value="1"/>
</dbReference>
<comment type="caution">
    <text evidence="2">The sequence shown here is derived from an EMBL/GenBank/DDBJ whole genome shotgun (WGS) entry which is preliminary data.</text>
</comment>
<proteinExistence type="predicted"/>
<dbReference type="CDD" id="cd02042">
    <property type="entry name" value="ParAB_family"/>
    <property type="match status" value="1"/>
</dbReference>
<protein>
    <submittedName>
        <fullName evidence="2">ParA family protein</fullName>
    </submittedName>
</protein>
<organism evidence="2 3">
    <name type="scientific">Teichococcus wenyumeiae</name>
    <dbReference type="NCBI Taxonomy" id="2478470"/>
    <lineage>
        <taxon>Bacteria</taxon>
        <taxon>Pseudomonadati</taxon>
        <taxon>Pseudomonadota</taxon>
        <taxon>Alphaproteobacteria</taxon>
        <taxon>Acetobacterales</taxon>
        <taxon>Roseomonadaceae</taxon>
        <taxon>Roseomonas</taxon>
    </lineage>
</organism>
<dbReference type="Gene3D" id="3.40.50.300">
    <property type="entry name" value="P-loop containing nucleotide triphosphate hydrolases"/>
    <property type="match status" value="1"/>
</dbReference>
<reference evidence="2 3" key="1">
    <citation type="submission" date="2018-10" db="EMBL/GenBank/DDBJ databases">
        <title>Roseomonas sp. nov., isolated from feces of Tibetan antelopes in the Qinghai-Tibet plateau, China.</title>
        <authorList>
            <person name="Tian Z."/>
        </authorList>
    </citation>
    <scope>NUCLEOTIDE SEQUENCE [LARGE SCALE GENOMIC DNA]</scope>
    <source>
        <strain evidence="2 3">Z23</strain>
    </source>
</reference>
<dbReference type="SUPFAM" id="SSF52540">
    <property type="entry name" value="P-loop containing nucleoside triphosphate hydrolases"/>
    <property type="match status" value="1"/>
</dbReference>